<comment type="caution">
    <text evidence="2">The sequence shown here is derived from an EMBL/GenBank/DDBJ whole genome shotgun (WGS) entry which is preliminary data.</text>
</comment>
<accession>A0AAV9VNN6</accession>
<proteinExistence type="predicted"/>
<evidence type="ECO:0000313" key="3">
    <source>
        <dbReference type="Proteomes" id="UP001373714"/>
    </source>
</evidence>
<reference evidence="2 3" key="1">
    <citation type="submission" date="2019-10" db="EMBL/GenBank/DDBJ databases">
        <authorList>
            <person name="Palmer J.M."/>
        </authorList>
    </citation>
    <scope>NUCLEOTIDE SEQUENCE [LARGE SCALE GENOMIC DNA]</scope>
    <source>
        <strain evidence="2 3">TWF730</strain>
    </source>
</reference>
<dbReference type="AlphaFoldDB" id="A0AAV9VNN6"/>
<evidence type="ECO:0000256" key="1">
    <source>
        <dbReference type="SAM" id="SignalP"/>
    </source>
</evidence>
<keyword evidence="1" id="KW-0732">Signal</keyword>
<evidence type="ECO:0000313" key="2">
    <source>
        <dbReference type="EMBL" id="KAK6362985.1"/>
    </source>
</evidence>
<dbReference type="Proteomes" id="UP001373714">
    <property type="component" value="Unassembled WGS sequence"/>
</dbReference>
<feature type="signal peptide" evidence="1">
    <location>
        <begin position="1"/>
        <end position="22"/>
    </location>
</feature>
<sequence>MYLLLQAALFLSFSSLVNVATAQELGASQPKFLYENFVSNHINVTDLKLPVRTGESTATKIFFLRNSTAYCLTDPGITLQPRTNRTNQIFATIEKCTKDFDPFQLWTTSGNFTTKIRKSWGEPQLPFYGPDITTYDALWVKNVATWRCIQGFSEYPREEMTVEGGVLPDERDYFGFVFLSESCEEGEGYGVQSGLLRNSPPNEPLIPAPTNATFDEVIYFTSPSLTSNRPWQCPNDSSNPQNNRTKTLILPEIITLTTNNRSFHPALFGCTDTQTTTTTSLTTYLRSPLKIGLEAFSKDVDMVRNCMRENARKMKEHNGVVKRNAYDIDNGDYDDDDYNNEWELCRRKYWNVRGMDRCKQFLDREGGVTTPTHAPTAAPGPGPALVSKSEPVLKDCMSGARVFSFIV</sequence>
<feature type="chain" id="PRO_5043631403" evidence="1">
    <location>
        <begin position="23"/>
        <end position="407"/>
    </location>
</feature>
<gene>
    <name evidence="2" type="ORF">TWF730_000433</name>
</gene>
<keyword evidence="3" id="KW-1185">Reference proteome</keyword>
<dbReference type="EMBL" id="JAVHNS010000001">
    <property type="protein sequence ID" value="KAK6362985.1"/>
    <property type="molecule type" value="Genomic_DNA"/>
</dbReference>
<name>A0AAV9VNN6_9PEZI</name>
<organism evidence="2 3">
    <name type="scientific">Orbilia blumenaviensis</name>
    <dbReference type="NCBI Taxonomy" id="1796055"/>
    <lineage>
        <taxon>Eukaryota</taxon>
        <taxon>Fungi</taxon>
        <taxon>Dikarya</taxon>
        <taxon>Ascomycota</taxon>
        <taxon>Pezizomycotina</taxon>
        <taxon>Orbiliomycetes</taxon>
        <taxon>Orbiliales</taxon>
        <taxon>Orbiliaceae</taxon>
        <taxon>Orbilia</taxon>
    </lineage>
</organism>
<protein>
    <submittedName>
        <fullName evidence="2">Uncharacterized protein</fullName>
    </submittedName>
</protein>